<feature type="region of interest" description="Disordered" evidence="1">
    <location>
        <begin position="340"/>
        <end position="363"/>
    </location>
</feature>
<dbReference type="EMBL" id="WHLY01000002">
    <property type="protein sequence ID" value="MPR32316.1"/>
    <property type="molecule type" value="Genomic_DNA"/>
</dbReference>
<evidence type="ECO:0000256" key="1">
    <source>
        <dbReference type="SAM" id="MobiDB-lite"/>
    </source>
</evidence>
<gene>
    <name evidence="2" type="ORF">GBK04_02875</name>
</gene>
<name>A0A7C9BA13_9BACT</name>
<accession>A0A7C9BA13</accession>
<organism evidence="2 3">
    <name type="scientific">Salmonirosea aquatica</name>
    <dbReference type="NCBI Taxonomy" id="2654236"/>
    <lineage>
        <taxon>Bacteria</taxon>
        <taxon>Pseudomonadati</taxon>
        <taxon>Bacteroidota</taxon>
        <taxon>Cytophagia</taxon>
        <taxon>Cytophagales</taxon>
        <taxon>Spirosomataceae</taxon>
        <taxon>Salmonirosea</taxon>
    </lineage>
</organism>
<evidence type="ECO:0000313" key="3">
    <source>
        <dbReference type="Proteomes" id="UP000479293"/>
    </source>
</evidence>
<dbReference type="Proteomes" id="UP000479293">
    <property type="component" value="Unassembled WGS sequence"/>
</dbReference>
<evidence type="ECO:0000313" key="2">
    <source>
        <dbReference type="EMBL" id="MPR32316.1"/>
    </source>
</evidence>
<sequence>MTNKVPAEPQMTDVFGRFQNTIPPLSEPSGPVVNNRKKAMLSMAAVLLGAGAAFAAINFDRIRDYVEGDEELAGDKVPEAAENGSVVETATPVRHHKASAVQNGTITPNESIAIAGQVREPMPFGEAYAAAREEVGPGGIFSWHGQVYNTYTVKEWQGLSLEQRREFLSDVGYRPTGSAEVLENESLTTVPSEDGAVEPPLIIDIEANEVDGIFESELVENFPVENEPIVEAEIAEPAFFDLVINGRQALGIDDDHDGVANAIVFLDENSSSILAFVNAQGDAMIDTVIQFDATSQQVIGQQTIEVPFMAEIDKLENWGDVMDEPIGDIALVADTEEPLAYDDDNDYTHEDGYVNDAELPEMD</sequence>
<dbReference type="AlphaFoldDB" id="A0A7C9BA13"/>
<comment type="caution">
    <text evidence="2">The sequence shown here is derived from an EMBL/GenBank/DDBJ whole genome shotgun (WGS) entry which is preliminary data.</text>
</comment>
<dbReference type="RefSeq" id="WP_152756681.1">
    <property type="nucleotide sequence ID" value="NZ_WHLY01000002.1"/>
</dbReference>
<protein>
    <submittedName>
        <fullName evidence="2">Uncharacterized protein</fullName>
    </submittedName>
</protein>
<keyword evidence="3" id="KW-1185">Reference proteome</keyword>
<proteinExistence type="predicted"/>
<reference evidence="2 3" key="1">
    <citation type="submission" date="2019-10" db="EMBL/GenBank/DDBJ databases">
        <title>Draft Genome Sequence of Cytophagaceae sp. SJW1-29.</title>
        <authorList>
            <person name="Choi A."/>
        </authorList>
    </citation>
    <scope>NUCLEOTIDE SEQUENCE [LARGE SCALE GENOMIC DNA]</scope>
    <source>
        <strain evidence="2 3">SJW1-29</strain>
    </source>
</reference>